<comment type="caution">
    <text evidence="5">The sequence shown here is derived from an EMBL/GenBank/DDBJ whole genome shotgun (WGS) entry which is preliminary data.</text>
</comment>
<dbReference type="AlphaFoldDB" id="A0A8J2VUD0"/>
<dbReference type="InterPro" id="IPR011711">
    <property type="entry name" value="GntR_C"/>
</dbReference>
<dbReference type="PANTHER" id="PTHR43537:SF39">
    <property type="entry name" value="HTH-TYPE TRANSCRIPTIONAL REGULATOR MCBR"/>
    <property type="match status" value="1"/>
</dbReference>
<dbReference type="PROSITE" id="PS50949">
    <property type="entry name" value="HTH_GNTR"/>
    <property type="match status" value="1"/>
</dbReference>
<proteinExistence type="predicted"/>
<dbReference type="SUPFAM" id="SSF48008">
    <property type="entry name" value="GntR ligand-binding domain-like"/>
    <property type="match status" value="1"/>
</dbReference>
<keyword evidence="1" id="KW-0805">Transcription regulation</keyword>
<dbReference type="InterPro" id="IPR036390">
    <property type="entry name" value="WH_DNA-bd_sf"/>
</dbReference>
<evidence type="ECO:0000313" key="6">
    <source>
        <dbReference type="Proteomes" id="UP000602745"/>
    </source>
</evidence>
<protein>
    <submittedName>
        <fullName evidence="5">GntR family transcriptional regulator</fullName>
    </submittedName>
</protein>
<reference evidence="5" key="1">
    <citation type="journal article" date="2014" name="Int. J. Syst. Evol. Microbiol.">
        <title>Complete genome sequence of Corynebacterium casei LMG S-19264T (=DSM 44701T), isolated from a smear-ripened cheese.</title>
        <authorList>
            <consortium name="US DOE Joint Genome Institute (JGI-PGF)"/>
            <person name="Walter F."/>
            <person name="Albersmeier A."/>
            <person name="Kalinowski J."/>
            <person name="Ruckert C."/>
        </authorList>
    </citation>
    <scope>NUCLEOTIDE SEQUENCE</scope>
    <source>
        <strain evidence="5">CCM 7684</strain>
    </source>
</reference>
<gene>
    <name evidence="5" type="ORF">GCM10007276_14600</name>
</gene>
<dbReference type="Proteomes" id="UP000602745">
    <property type="component" value="Unassembled WGS sequence"/>
</dbReference>
<keyword evidence="6" id="KW-1185">Reference proteome</keyword>
<dbReference type="GO" id="GO:0003700">
    <property type="term" value="F:DNA-binding transcription factor activity"/>
    <property type="evidence" value="ECO:0007669"/>
    <property type="project" value="InterPro"/>
</dbReference>
<evidence type="ECO:0000313" key="5">
    <source>
        <dbReference type="EMBL" id="GGE38290.1"/>
    </source>
</evidence>
<keyword evidence="2" id="KW-0238">DNA-binding</keyword>
<dbReference type="Pfam" id="PF07729">
    <property type="entry name" value="FCD"/>
    <property type="match status" value="1"/>
</dbReference>
<dbReference type="SUPFAM" id="SSF46785">
    <property type="entry name" value="Winged helix' DNA-binding domain"/>
    <property type="match status" value="1"/>
</dbReference>
<sequence length="229" mass="25412">MGHISTLGEIQLVPVDRLKRSARENLSTQVERQIRMSLLDGRFGPGDRISLSSLAATLGTSVTPVREALSRLAAEHAFELIPGQIARVPLFDPVRYRELCDIRVAVEGLAAERAALNATKRDLAKLERCLTTFLAASKANELRKTMSVGRDFRFGVYAASKMPALVRVIEGLWLQCAPSFRLFYAFSSRDETLEVNYQRLYDALAAKNPKDARECVERIVTSGAARLMA</sequence>
<evidence type="ECO:0000259" key="4">
    <source>
        <dbReference type="PROSITE" id="PS50949"/>
    </source>
</evidence>
<reference evidence="5" key="2">
    <citation type="submission" date="2020-09" db="EMBL/GenBank/DDBJ databases">
        <authorList>
            <person name="Sun Q."/>
            <person name="Sedlacek I."/>
        </authorList>
    </citation>
    <scope>NUCLEOTIDE SEQUENCE</scope>
    <source>
        <strain evidence="5">CCM 7684</strain>
    </source>
</reference>
<feature type="domain" description="HTH gntR-type" evidence="4">
    <location>
        <begin position="24"/>
        <end position="91"/>
    </location>
</feature>
<evidence type="ECO:0000256" key="3">
    <source>
        <dbReference type="ARBA" id="ARBA00023163"/>
    </source>
</evidence>
<dbReference type="EMBL" id="BMCP01000001">
    <property type="protein sequence ID" value="GGE38290.1"/>
    <property type="molecule type" value="Genomic_DNA"/>
</dbReference>
<accession>A0A8J2VUD0</accession>
<dbReference type="Pfam" id="PF00392">
    <property type="entry name" value="GntR"/>
    <property type="match status" value="1"/>
</dbReference>
<dbReference type="PANTHER" id="PTHR43537">
    <property type="entry name" value="TRANSCRIPTIONAL REGULATOR, GNTR FAMILY"/>
    <property type="match status" value="1"/>
</dbReference>
<dbReference type="SMART" id="SM00345">
    <property type="entry name" value="HTH_GNTR"/>
    <property type="match status" value="1"/>
</dbReference>
<dbReference type="Gene3D" id="1.10.10.10">
    <property type="entry name" value="Winged helix-like DNA-binding domain superfamily/Winged helix DNA-binding domain"/>
    <property type="match status" value="1"/>
</dbReference>
<dbReference type="GO" id="GO:0003677">
    <property type="term" value="F:DNA binding"/>
    <property type="evidence" value="ECO:0007669"/>
    <property type="project" value="UniProtKB-KW"/>
</dbReference>
<dbReference type="SMART" id="SM00895">
    <property type="entry name" value="FCD"/>
    <property type="match status" value="1"/>
</dbReference>
<dbReference type="InterPro" id="IPR036388">
    <property type="entry name" value="WH-like_DNA-bd_sf"/>
</dbReference>
<evidence type="ECO:0000256" key="1">
    <source>
        <dbReference type="ARBA" id="ARBA00023015"/>
    </source>
</evidence>
<evidence type="ECO:0000256" key="2">
    <source>
        <dbReference type="ARBA" id="ARBA00023125"/>
    </source>
</evidence>
<dbReference type="Gene3D" id="1.20.120.530">
    <property type="entry name" value="GntR ligand-binding domain-like"/>
    <property type="match status" value="1"/>
</dbReference>
<keyword evidence="3" id="KW-0804">Transcription</keyword>
<organism evidence="5 6">
    <name type="scientific">Agaricicola taiwanensis</name>
    <dbReference type="NCBI Taxonomy" id="591372"/>
    <lineage>
        <taxon>Bacteria</taxon>
        <taxon>Pseudomonadati</taxon>
        <taxon>Pseudomonadota</taxon>
        <taxon>Alphaproteobacteria</taxon>
        <taxon>Rhodobacterales</taxon>
        <taxon>Paracoccaceae</taxon>
        <taxon>Agaricicola</taxon>
    </lineage>
</organism>
<name>A0A8J2VUD0_9RHOB</name>
<dbReference type="InterPro" id="IPR008920">
    <property type="entry name" value="TF_FadR/GntR_C"/>
</dbReference>
<dbReference type="InterPro" id="IPR000524">
    <property type="entry name" value="Tscrpt_reg_HTH_GntR"/>
</dbReference>